<comment type="similarity">
    <text evidence="2">Belongs to the FliH family.</text>
</comment>
<keyword evidence="10" id="KW-0966">Cell projection</keyword>
<dbReference type="GO" id="GO:0015031">
    <property type="term" value="P:protein transport"/>
    <property type="evidence" value="ECO:0007669"/>
    <property type="project" value="UniProtKB-KW"/>
</dbReference>
<dbReference type="KEGG" id="dvm:DvMF_2289"/>
<evidence type="ECO:0000259" key="9">
    <source>
        <dbReference type="Pfam" id="PF02108"/>
    </source>
</evidence>
<keyword evidence="5" id="KW-1005">Bacterial flagellum biogenesis</keyword>
<organism evidence="10">
    <name type="scientific">Nitratidesulfovibrio vulgaris (strain DSM 19637 / Miyazaki F)</name>
    <name type="common">Desulfovibrio vulgaris</name>
    <dbReference type="NCBI Taxonomy" id="883"/>
    <lineage>
        <taxon>Bacteria</taxon>
        <taxon>Pseudomonadati</taxon>
        <taxon>Thermodesulfobacteriota</taxon>
        <taxon>Desulfovibrionia</taxon>
        <taxon>Desulfovibrionales</taxon>
        <taxon>Desulfovibrionaceae</taxon>
        <taxon>Nitratidesulfovibrio</taxon>
    </lineage>
</organism>
<evidence type="ECO:0000256" key="6">
    <source>
        <dbReference type="ARBA" id="ARBA00022927"/>
    </source>
</evidence>
<name>B8DQW2_NITV9</name>
<evidence type="ECO:0000256" key="5">
    <source>
        <dbReference type="ARBA" id="ARBA00022795"/>
    </source>
</evidence>
<feature type="domain" description="Flagellar assembly protein FliH/Type III secretion system HrpE" evidence="9">
    <location>
        <begin position="116"/>
        <end position="236"/>
    </location>
</feature>
<dbReference type="STRING" id="883.DvMF_2289"/>
<evidence type="ECO:0000256" key="8">
    <source>
        <dbReference type="SAM" id="Coils"/>
    </source>
</evidence>
<reference evidence="10" key="1">
    <citation type="submission" date="2008-10" db="EMBL/GenBank/DDBJ databases">
        <title>Complete sequence of Desulfovibrio vulgaris str. 'Miyazaki F'.</title>
        <authorList>
            <person name="Lucas S."/>
            <person name="Copeland A."/>
            <person name="Lapidus A."/>
            <person name="Glavina del Rio T."/>
            <person name="Dalin E."/>
            <person name="Tice H."/>
            <person name="Bruce D."/>
            <person name="Goodwin L."/>
            <person name="Pitluck S."/>
            <person name="Sims D."/>
            <person name="Brettin T."/>
            <person name="Detter J.C."/>
            <person name="Han C."/>
            <person name="Larimer F."/>
            <person name="Land M."/>
            <person name="Hauser L."/>
            <person name="Kyrpides N."/>
            <person name="Mikhailova N."/>
            <person name="Hazen T.C."/>
            <person name="Richardson P."/>
        </authorList>
    </citation>
    <scope>NUCLEOTIDE SEQUENCE</scope>
    <source>
        <strain evidence="10">Miyazaki F</strain>
    </source>
</reference>
<keyword evidence="8" id="KW-0175">Coiled coil</keyword>
<dbReference type="PANTHER" id="PTHR34982">
    <property type="entry name" value="YOP PROTEINS TRANSLOCATION PROTEIN L"/>
    <property type="match status" value="1"/>
</dbReference>
<feature type="coiled-coil region" evidence="8">
    <location>
        <begin position="52"/>
        <end position="83"/>
    </location>
</feature>
<dbReference type="InterPro" id="IPR051472">
    <property type="entry name" value="T3SS_Stator/FliH"/>
</dbReference>
<evidence type="ECO:0000256" key="3">
    <source>
        <dbReference type="ARBA" id="ARBA00016507"/>
    </source>
</evidence>
<dbReference type="Gene3D" id="3.30.2320.30">
    <property type="entry name" value="ATP synthase, E subunit, C-terminal"/>
    <property type="match status" value="1"/>
</dbReference>
<evidence type="ECO:0000256" key="4">
    <source>
        <dbReference type="ARBA" id="ARBA00022448"/>
    </source>
</evidence>
<dbReference type="InterPro" id="IPR018035">
    <property type="entry name" value="Flagellar_FliH/T3SS_HrpE"/>
</dbReference>
<dbReference type="EMBL" id="CP001197">
    <property type="protein sequence ID" value="ACL09231.1"/>
    <property type="molecule type" value="Genomic_DNA"/>
</dbReference>
<dbReference type="InterPro" id="IPR038495">
    <property type="entry name" value="ATPase_E_C"/>
</dbReference>
<accession>B8DQW2</accession>
<keyword evidence="7" id="KW-1006">Bacterial flagellum protein export</keyword>
<dbReference type="eggNOG" id="COG1317">
    <property type="taxonomic scope" value="Bacteria"/>
</dbReference>
<dbReference type="GO" id="GO:0005829">
    <property type="term" value="C:cytosol"/>
    <property type="evidence" value="ECO:0007669"/>
    <property type="project" value="TreeGrafter"/>
</dbReference>
<dbReference type="HOGENOM" id="CLU_084432_0_0_7"/>
<evidence type="ECO:0000256" key="7">
    <source>
        <dbReference type="ARBA" id="ARBA00023225"/>
    </source>
</evidence>
<dbReference type="PANTHER" id="PTHR34982:SF1">
    <property type="entry name" value="FLAGELLAR ASSEMBLY PROTEIN FLIH"/>
    <property type="match status" value="1"/>
</dbReference>
<dbReference type="OrthoDB" id="5470636at2"/>
<protein>
    <recommendedName>
        <fullName evidence="3">Flagellar assembly protein FliH</fullName>
    </recommendedName>
</protein>
<dbReference type="GO" id="GO:0044781">
    <property type="term" value="P:bacterial-type flagellum organization"/>
    <property type="evidence" value="ECO:0007669"/>
    <property type="project" value="UniProtKB-KW"/>
</dbReference>
<proteinExistence type="inferred from homology"/>
<dbReference type="AlphaFoldDB" id="B8DQW2"/>
<evidence type="ECO:0000256" key="1">
    <source>
        <dbReference type="ARBA" id="ARBA00003041"/>
    </source>
</evidence>
<gene>
    <name evidence="10" type="ordered locus">DvMF_2289</name>
</gene>
<keyword evidence="4" id="KW-0813">Transport</keyword>
<keyword evidence="6" id="KW-0653">Protein transport</keyword>
<evidence type="ECO:0000256" key="2">
    <source>
        <dbReference type="ARBA" id="ARBA00006602"/>
    </source>
</evidence>
<keyword evidence="10" id="KW-0282">Flagellum</keyword>
<sequence>MSSSDSGKPERWGTIFMGPSPFAETTLSGMEGANPRPLWDETTEEEYMARVRAKAEARAREVLDKAAEVLAQARAEAEVLRAAAHEQGRNDGYAEGMAQAQHELDEFRAAMGESVSAVLAAIQGQCSSIFAAWRGDLVDLMRTAVERSVGLVVDAERAAVLETLFVKSVQALESRRTLTIRVNPEDEPAVADIIAATKDRFPGLEAWSVRGDAGIGPGGMVVESRDGMVDNTIETRRRIIEDVLAGLTLPEDRP</sequence>
<keyword evidence="10" id="KW-0969">Cilium</keyword>
<evidence type="ECO:0000313" key="10">
    <source>
        <dbReference type="EMBL" id="ACL09231.1"/>
    </source>
</evidence>
<comment type="function">
    <text evidence="1">Needed for flagellar regrowth and assembly.</text>
</comment>
<dbReference type="SUPFAM" id="SSF160527">
    <property type="entry name" value="V-type ATPase subunit E-like"/>
    <property type="match status" value="1"/>
</dbReference>
<dbReference type="Pfam" id="PF02108">
    <property type="entry name" value="FliH"/>
    <property type="match status" value="1"/>
</dbReference>